<dbReference type="STRING" id="675120.N1PY47"/>
<dbReference type="Gene3D" id="3.90.1200.10">
    <property type="match status" value="1"/>
</dbReference>
<sequence length="355" mass="39516">MLPATEVTDLSLSNSFSHETVQSCLDFASKKYPGHLLTPLSQQGGCSFTIVAHTSAADDDDNQSIMIQFRIPRFALSPTIAHESRALYGNLVPALLSSENLVTGQGNPLQVYAMTFISGVRLSDVQPSERCLGERDLGRMFALVDGMAKFFAMGWEKGVMRRAMNGRVGKSLMQRLRNLERDLPVEWMRGEAGSAADAVERGVLEFLPVVLNHGDLLPSNIMVDGESWGLSGLVDWAEAEYLSFGMALYGVEHLLGFETHACGLDAEPHFTYYDEADELRDRFWTTLLAYVPELANARVQTAVLLSRQIGIMLWHGFAWDDGKIDRVVNELNDRQEMAYLEVFLRASTGQERSKL</sequence>
<protein>
    <recommendedName>
        <fullName evidence="1">Aminoglycoside phosphotransferase domain-containing protein</fullName>
    </recommendedName>
</protein>
<dbReference type="SUPFAM" id="SSF56112">
    <property type="entry name" value="Protein kinase-like (PK-like)"/>
    <property type="match status" value="1"/>
</dbReference>
<gene>
    <name evidence="2" type="ORF">DOTSEDRAFT_167352</name>
</gene>
<dbReference type="OrthoDB" id="5598852at2759"/>
<dbReference type="HOGENOM" id="CLU_038193_2_0_1"/>
<reference evidence="3" key="1">
    <citation type="journal article" date="2012" name="PLoS Genet.">
        <title>The genomes of the fungal plant pathogens Cladosporium fulvum and Dothistroma septosporum reveal adaptation to different hosts and lifestyles but also signatures of common ancestry.</title>
        <authorList>
            <person name="de Wit P.J.G.M."/>
            <person name="van der Burgt A."/>
            <person name="Oekmen B."/>
            <person name="Stergiopoulos I."/>
            <person name="Abd-Elsalam K.A."/>
            <person name="Aerts A.L."/>
            <person name="Bahkali A.H."/>
            <person name="Beenen H.G."/>
            <person name="Chettri P."/>
            <person name="Cox M.P."/>
            <person name="Datema E."/>
            <person name="de Vries R.P."/>
            <person name="Dhillon B."/>
            <person name="Ganley A.R."/>
            <person name="Griffiths S.A."/>
            <person name="Guo Y."/>
            <person name="Hamelin R.C."/>
            <person name="Henrissat B."/>
            <person name="Kabir M.S."/>
            <person name="Jashni M.K."/>
            <person name="Kema G."/>
            <person name="Klaubauf S."/>
            <person name="Lapidus A."/>
            <person name="Levasseur A."/>
            <person name="Lindquist E."/>
            <person name="Mehrabi R."/>
            <person name="Ohm R.A."/>
            <person name="Owen T.J."/>
            <person name="Salamov A."/>
            <person name="Schwelm A."/>
            <person name="Schijlen E."/>
            <person name="Sun H."/>
            <person name="van den Burg H.A."/>
            <person name="van Ham R.C.H.J."/>
            <person name="Zhang S."/>
            <person name="Goodwin S.B."/>
            <person name="Grigoriev I.V."/>
            <person name="Collemare J."/>
            <person name="Bradshaw R.E."/>
        </authorList>
    </citation>
    <scope>NUCLEOTIDE SEQUENCE [LARGE SCALE GENOMIC DNA]</scope>
    <source>
        <strain evidence="3">NZE10 / CBS 128990</strain>
    </source>
</reference>
<dbReference type="PANTHER" id="PTHR21310">
    <property type="entry name" value="AMINOGLYCOSIDE PHOSPHOTRANSFERASE-RELATED-RELATED"/>
    <property type="match status" value="1"/>
</dbReference>
<dbReference type="AlphaFoldDB" id="N1PY47"/>
<accession>N1PY47</accession>
<dbReference type="Pfam" id="PF01636">
    <property type="entry name" value="APH"/>
    <property type="match status" value="1"/>
</dbReference>
<dbReference type="InterPro" id="IPR002575">
    <property type="entry name" value="Aminoglycoside_PTrfase"/>
</dbReference>
<dbReference type="InterPro" id="IPR011009">
    <property type="entry name" value="Kinase-like_dom_sf"/>
</dbReference>
<evidence type="ECO:0000313" key="3">
    <source>
        <dbReference type="Proteomes" id="UP000016933"/>
    </source>
</evidence>
<keyword evidence="3" id="KW-1185">Reference proteome</keyword>
<proteinExistence type="predicted"/>
<evidence type="ECO:0000259" key="1">
    <source>
        <dbReference type="Pfam" id="PF01636"/>
    </source>
</evidence>
<dbReference type="InterPro" id="IPR051678">
    <property type="entry name" value="AGP_Transferase"/>
</dbReference>
<evidence type="ECO:0000313" key="2">
    <source>
        <dbReference type="EMBL" id="EME47918.1"/>
    </source>
</evidence>
<reference evidence="2 3" key="2">
    <citation type="journal article" date="2012" name="PLoS Pathog.">
        <title>Diverse lifestyles and strategies of plant pathogenesis encoded in the genomes of eighteen Dothideomycetes fungi.</title>
        <authorList>
            <person name="Ohm R.A."/>
            <person name="Feau N."/>
            <person name="Henrissat B."/>
            <person name="Schoch C.L."/>
            <person name="Horwitz B.A."/>
            <person name="Barry K.W."/>
            <person name="Condon B.J."/>
            <person name="Copeland A.C."/>
            <person name="Dhillon B."/>
            <person name="Glaser F."/>
            <person name="Hesse C.N."/>
            <person name="Kosti I."/>
            <person name="LaButti K."/>
            <person name="Lindquist E.A."/>
            <person name="Lucas S."/>
            <person name="Salamov A.A."/>
            <person name="Bradshaw R.E."/>
            <person name="Ciuffetti L."/>
            <person name="Hamelin R.C."/>
            <person name="Kema G.H.J."/>
            <person name="Lawrence C."/>
            <person name="Scott J.A."/>
            <person name="Spatafora J.W."/>
            <person name="Turgeon B.G."/>
            <person name="de Wit P.J.G.M."/>
            <person name="Zhong S."/>
            <person name="Goodwin S.B."/>
            <person name="Grigoriev I.V."/>
        </authorList>
    </citation>
    <scope>NUCLEOTIDE SEQUENCE [LARGE SCALE GENOMIC DNA]</scope>
    <source>
        <strain evidence="3">NZE10 / CBS 128990</strain>
    </source>
</reference>
<name>N1PY47_DOTSN</name>
<dbReference type="Proteomes" id="UP000016933">
    <property type="component" value="Unassembled WGS sequence"/>
</dbReference>
<feature type="domain" description="Aminoglycoside phosphotransferase" evidence="1">
    <location>
        <begin position="82"/>
        <end position="241"/>
    </location>
</feature>
<dbReference type="OMA" id="LWHGIAF"/>
<organism evidence="2 3">
    <name type="scientific">Dothistroma septosporum (strain NZE10 / CBS 128990)</name>
    <name type="common">Red band needle blight fungus</name>
    <name type="synonym">Mycosphaerella pini</name>
    <dbReference type="NCBI Taxonomy" id="675120"/>
    <lineage>
        <taxon>Eukaryota</taxon>
        <taxon>Fungi</taxon>
        <taxon>Dikarya</taxon>
        <taxon>Ascomycota</taxon>
        <taxon>Pezizomycotina</taxon>
        <taxon>Dothideomycetes</taxon>
        <taxon>Dothideomycetidae</taxon>
        <taxon>Mycosphaerellales</taxon>
        <taxon>Mycosphaerellaceae</taxon>
        <taxon>Dothistroma</taxon>
    </lineage>
</organism>
<dbReference type="EMBL" id="KB446536">
    <property type="protein sequence ID" value="EME47918.1"/>
    <property type="molecule type" value="Genomic_DNA"/>
</dbReference>
<dbReference type="PANTHER" id="PTHR21310:SF59">
    <property type="entry name" value="AMINOGLYCOSIDE PHOSPHOTRANSFERASE DOMAIN-CONTAINING PROTEIN"/>
    <property type="match status" value="1"/>
</dbReference>
<dbReference type="eggNOG" id="ENOG502S0H8">
    <property type="taxonomic scope" value="Eukaryota"/>
</dbReference>